<feature type="signal peptide" evidence="8">
    <location>
        <begin position="1"/>
        <end position="20"/>
    </location>
</feature>
<evidence type="ECO:0000313" key="10">
    <source>
        <dbReference type="EMBL" id="NDK88291.1"/>
    </source>
</evidence>
<dbReference type="Gene3D" id="1.10.3720.10">
    <property type="entry name" value="MetI-like"/>
    <property type="match status" value="1"/>
</dbReference>
<feature type="transmembrane region" description="Helical" evidence="7">
    <location>
        <begin position="84"/>
        <end position="107"/>
    </location>
</feature>
<dbReference type="Pfam" id="PF19300">
    <property type="entry name" value="BPD_transp_1_N"/>
    <property type="match status" value="1"/>
</dbReference>
<keyword evidence="4 7" id="KW-0812">Transmembrane</keyword>
<sequence>MLLAVLTLVFAAVDFLPGNAARAALGRDATPEQVAAYEHALGLDRPLAVRYVDWLGGLLTGDLGTTVRGIPIGEVVSTKMPNTLLLGGLALVVTALVTVAGGAVWALRPRGISARVLSPSTTMMIAVPEFVVATMLVFVFSLGAGWFPAVTITNAAGAPASPSMLVLPVLALAIPQSAWNIRVARAALVDASGSPHVSAAELDGLGQRHILFRHVFPIALPTIATSLATSVGMLLGGALVVETIFNYPGIGSVLAGSVADRDAVLVASVVALPGAAITVILLAADLLRVWAVRGR</sequence>
<dbReference type="PANTHER" id="PTHR43163:SF3">
    <property type="entry name" value="PEPTIDE ABC TRANSPORTER PERMEASE PROTEIN"/>
    <property type="match status" value="1"/>
</dbReference>
<dbReference type="SUPFAM" id="SSF161098">
    <property type="entry name" value="MetI-like"/>
    <property type="match status" value="1"/>
</dbReference>
<evidence type="ECO:0000256" key="7">
    <source>
        <dbReference type="RuleBase" id="RU363032"/>
    </source>
</evidence>
<keyword evidence="6 7" id="KW-0472">Membrane</keyword>
<dbReference type="InterPro" id="IPR000515">
    <property type="entry name" value="MetI-like"/>
</dbReference>
<evidence type="ECO:0000313" key="11">
    <source>
        <dbReference type="Proteomes" id="UP000466307"/>
    </source>
</evidence>
<dbReference type="Proteomes" id="UP000466307">
    <property type="component" value="Unassembled WGS sequence"/>
</dbReference>
<evidence type="ECO:0000256" key="1">
    <source>
        <dbReference type="ARBA" id="ARBA00004651"/>
    </source>
</evidence>
<keyword evidence="11" id="KW-1185">Reference proteome</keyword>
<keyword evidence="8" id="KW-0732">Signal</keyword>
<gene>
    <name evidence="10" type="ORF">GYA93_01635</name>
</gene>
<feature type="transmembrane region" description="Helical" evidence="7">
    <location>
        <begin position="265"/>
        <end position="287"/>
    </location>
</feature>
<dbReference type="PANTHER" id="PTHR43163">
    <property type="entry name" value="DIPEPTIDE TRANSPORT SYSTEM PERMEASE PROTEIN DPPB-RELATED"/>
    <property type="match status" value="1"/>
</dbReference>
<dbReference type="Pfam" id="PF00528">
    <property type="entry name" value="BPD_transp_1"/>
    <property type="match status" value="1"/>
</dbReference>
<comment type="subcellular location">
    <subcellularLocation>
        <location evidence="1 7">Cell membrane</location>
        <topology evidence="1 7">Multi-pass membrane protein</topology>
    </subcellularLocation>
</comment>
<dbReference type="GO" id="GO:0055085">
    <property type="term" value="P:transmembrane transport"/>
    <property type="evidence" value="ECO:0007669"/>
    <property type="project" value="InterPro"/>
</dbReference>
<comment type="caution">
    <text evidence="10">The sequence shown here is derived from an EMBL/GenBank/DDBJ whole genome shotgun (WGS) entry which is preliminary data.</text>
</comment>
<comment type="similarity">
    <text evidence="7">Belongs to the binding-protein-dependent transport system permease family.</text>
</comment>
<dbReference type="InterPro" id="IPR045621">
    <property type="entry name" value="BPD_transp_1_N"/>
</dbReference>
<feature type="domain" description="ABC transmembrane type-1" evidence="9">
    <location>
        <begin position="80"/>
        <end position="288"/>
    </location>
</feature>
<reference evidence="10 11" key="1">
    <citation type="submission" date="2020-01" db="EMBL/GenBank/DDBJ databases">
        <title>Investigation of new actinobacteria for the biodesulphurisation of diesel fuel.</title>
        <authorList>
            <person name="Athi Narayanan S.M."/>
        </authorList>
    </citation>
    <scope>NUCLEOTIDE SEQUENCE [LARGE SCALE GENOMIC DNA]</scope>
    <source>
        <strain evidence="10 11">213E</strain>
    </source>
</reference>
<accession>A0A7K3LJP8</accession>
<evidence type="ECO:0000256" key="6">
    <source>
        <dbReference type="ARBA" id="ARBA00023136"/>
    </source>
</evidence>
<protein>
    <submittedName>
        <fullName evidence="10">ABC transporter permease</fullName>
    </submittedName>
</protein>
<keyword evidence="2 7" id="KW-0813">Transport</keyword>
<evidence type="ECO:0000256" key="2">
    <source>
        <dbReference type="ARBA" id="ARBA00022448"/>
    </source>
</evidence>
<evidence type="ECO:0000259" key="9">
    <source>
        <dbReference type="PROSITE" id="PS50928"/>
    </source>
</evidence>
<dbReference type="EMBL" id="JAADZU010000003">
    <property type="protein sequence ID" value="NDK88291.1"/>
    <property type="molecule type" value="Genomic_DNA"/>
</dbReference>
<feature type="transmembrane region" description="Helical" evidence="7">
    <location>
        <begin position="218"/>
        <end position="245"/>
    </location>
</feature>
<evidence type="ECO:0000256" key="4">
    <source>
        <dbReference type="ARBA" id="ARBA00022692"/>
    </source>
</evidence>
<evidence type="ECO:0000256" key="3">
    <source>
        <dbReference type="ARBA" id="ARBA00022475"/>
    </source>
</evidence>
<dbReference type="AlphaFoldDB" id="A0A7K3LJP8"/>
<proteinExistence type="inferred from homology"/>
<keyword evidence="3" id="KW-1003">Cell membrane</keyword>
<evidence type="ECO:0000256" key="5">
    <source>
        <dbReference type="ARBA" id="ARBA00022989"/>
    </source>
</evidence>
<dbReference type="InterPro" id="IPR035906">
    <property type="entry name" value="MetI-like_sf"/>
</dbReference>
<keyword evidence="5 7" id="KW-1133">Transmembrane helix</keyword>
<dbReference type="CDD" id="cd06261">
    <property type="entry name" value="TM_PBP2"/>
    <property type="match status" value="1"/>
</dbReference>
<dbReference type="GO" id="GO:0005886">
    <property type="term" value="C:plasma membrane"/>
    <property type="evidence" value="ECO:0007669"/>
    <property type="project" value="UniProtKB-SubCell"/>
</dbReference>
<evidence type="ECO:0000256" key="8">
    <source>
        <dbReference type="SAM" id="SignalP"/>
    </source>
</evidence>
<dbReference type="PROSITE" id="PS50928">
    <property type="entry name" value="ABC_TM1"/>
    <property type="match status" value="1"/>
</dbReference>
<feature type="chain" id="PRO_5039247393" evidence="8">
    <location>
        <begin position="21"/>
        <end position="295"/>
    </location>
</feature>
<feature type="transmembrane region" description="Helical" evidence="7">
    <location>
        <begin position="155"/>
        <end position="175"/>
    </location>
</feature>
<name>A0A7K3LJP8_9ACTN</name>
<feature type="transmembrane region" description="Helical" evidence="7">
    <location>
        <begin position="127"/>
        <end position="149"/>
    </location>
</feature>
<organism evidence="10 11">
    <name type="scientific">Gordonia desulfuricans</name>
    <dbReference type="NCBI Taxonomy" id="89051"/>
    <lineage>
        <taxon>Bacteria</taxon>
        <taxon>Bacillati</taxon>
        <taxon>Actinomycetota</taxon>
        <taxon>Actinomycetes</taxon>
        <taxon>Mycobacteriales</taxon>
        <taxon>Gordoniaceae</taxon>
        <taxon>Gordonia</taxon>
    </lineage>
</organism>